<feature type="transmembrane region" description="Helical" evidence="6">
    <location>
        <begin position="60"/>
        <end position="81"/>
    </location>
</feature>
<dbReference type="PANTHER" id="PTHR10989">
    <property type="entry name" value="ANDROGEN-INDUCED PROTEIN 1-RELATED"/>
    <property type="match status" value="1"/>
</dbReference>
<dbReference type="Pfam" id="PF04750">
    <property type="entry name" value="Far-17a_AIG1"/>
    <property type="match status" value="1"/>
</dbReference>
<gene>
    <name evidence="7" type="ORF">LAWI1_G003597</name>
</gene>
<dbReference type="GO" id="GO:0016020">
    <property type="term" value="C:membrane"/>
    <property type="evidence" value="ECO:0007669"/>
    <property type="project" value="InterPro"/>
</dbReference>
<evidence type="ECO:0000256" key="6">
    <source>
        <dbReference type="SAM" id="Phobius"/>
    </source>
</evidence>
<evidence type="ECO:0000313" key="7">
    <source>
        <dbReference type="EMBL" id="TVY89640.1"/>
    </source>
</evidence>
<sequence length="291" mass="33329">MVSKSQQLMAQHPLQRLSSPSRGISVIIHLLGIISFTLSYKYLVDFPTLINDSYGWHWQYLTILGLTVAYATFIFGFLADLTLSPKLFLIKNSLALCSAPLEVLISVLYWGICAIDKTLVVPPEIYIDPYADVGFHAMPAILLTIDLLFLSPPWTIHAVPAMGLSSAIAVGYWAWVEHCFKHNGFYPYPLFAQLDTIQRTALFTTAALTMTASTMTLRWLHGRLEEAKVAAELQRIADDKLFKEQERAFARDDHELKWKRLEEKEELEREYQARRRDHVELNREDDNIKAK</sequence>
<name>A0A559M9L6_9HELO</name>
<evidence type="ECO:0000256" key="2">
    <source>
        <dbReference type="ARBA" id="ARBA00022692"/>
    </source>
</evidence>
<protein>
    <submittedName>
        <fullName evidence="7">UPF0641 membrane protein</fullName>
    </submittedName>
</protein>
<dbReference type="AlphaFoldDB" id="A0A559M9L6"/>
<dbReference type="EMBL" id="QGML01001158">
    <property type="protein sequence ID" value="TVY89640.1"/>
    <property type="molecule type" value="Genomic_DNA"/>
</dbReference>
<feature type="transmembrane region" description="Helical" evidence="6">
    <location>
        <begin position="21"/>
        <end position="40"/>
    </location>
</feature>
<dbReference type="PANTHER" id="PTHR10989:SF16">
    <property type="entry name" value="AT02829P-RELATED"/>
    <property type="match status" value="1"/>
</dbReference>
<evidence type="ECO:0000313" key="8">
    <source>
        <dbReference type="Proteomes" id="UP000315522"/>
    </source>
</evidence>
<feature type="region of interest" description="Disordered" evidence="5">
    <location>
        <begin position="270"/>
        <end position="291"/>
    </location>
</feature>
<evidence type="ECO:0000256" key="4">
    <source>
        <dbReference type="ARBA" id="ARBA00023136"/>
    </source>
</evidence>
<keyword evidence="8" id="KW-1185">Reference proteome</keyword>
<evidence type="ECO:0000256" key="1">
    <source>
        <dbReference type="ARBA" id="ARBA00004127"/>
    </source>
</evidence>
<dbReference type="Proteomes" id="UP000315522">
    <property type="component" value="Unassembled WGS sequence"/>
</dbReference>
<evidence type="ECO:0000256" key="5">
    <source>
        <dbReference type="SAM" id="MobiDB-lite"/>
    </source>
</evidence>
<keyword evidence="4 6" id="KW-0472">Membrane</keyword>
<accession>A0A559M9L6</accession>
<feature type="transmembrane region" description="Helical" evidence="6">
    <location>
        <begin position="158"/>
        <end position="176"/>
    </location>
</feature>
<dbReference type="InterPro" id="IPR006838">
    <property type="entry name" value="ADTRP_AIG1"/>
</dbReference>
<feature type="transmembrane region" description="Helical" evidence="6">
    <location>
        <begin position="93"/>
        <end position="113"/>
    </location>
</feature>
<reference evidence="7 8" key="1">
    <citation type="submission" date="2018-05" db="EMBL/GenBank/DDBJ databases">
        <title>Genome sequencing and assembly of the regulated plant pathogen Lachnellula willkommii and related sister species for the development of diagnostic species identification markers.</title>
        <authorList>
            <person name="Giroux E."/>
            <person name="Bilodeau G."/>
        </authorList>
    </citation>
    <scope>NUCLEOTIDE SEQUENCE [LARGE SCALE GENOMIC DNA]</scope>
    <source>
        <strain evidence="7 8">CBS 172.35</strain>
    </source>
</reference>
<evidence type="ECO:0000256" key="3">
    <source>
        <dbReference type="ARBA" id="ARBA00022989"/>
    </source>
</evidence>
<comment type="caution">
    <text evidence="7">The sequence shown here is derived from an EMBL/GenBank/DDBJ whole genome shotgun (WGS) entry which is preliminary data.</text>
</comment>
<dbReference type="GO" id="GO:0012505">
    <property type="term" value="C:endomembrane system"/>
    <property type="evidence" value="ECO:0007669"/>
    <property type="project" value="UniProtKB-SubCell"/>
</dbReference>
<feature type="non-terminal residue" evidence="7">
    <location>
        <position position="291"/>
    </location>
</feature>
<organism evidence="7 8">
    <name type="scientific">Lachnellula willkommii</name>
    <dbReference type="NCBI Taxonomy" id="215461"/>
    <lineage>
        <taxon>Eukaryota</taxon>
        <taxon>Fungi</taxon>
        <taxon>Dikarya</taxon>
        <taxon>Ascomycota</taxon>
        <taxon>Pezizomycotina</taxon>
        <taxon>Leotiomycetes</taxon>
        <taxon>Helotiales</taxon>
        <taxon>Lachnaceae</taxon>
        <taxon>Lachnellula</taxon>
    </lineage>
</organism>
<comment type="subcellular location">
    <subcellularLocation>
        <location evidence="1">Endomembrane system</location>
        <topology evidence="1">Multi-pass membrane protein</topology>
    </subcellularLocation>
</comment>
<keyword evidence="3 6" id="KW-1133">Transmembrane helix</keyword>
<proteinExistence type="predicted"/>
<keyword evidence="2 6" id="KW-0812">Transmembrane</keyword>